<organism evidence="1 2">
    <name type="scientific">Serratia marcescens</name>
    <dbReference type="NCBI Taxonomy" id="615"/>
    <lineage>
        <taxon>Bacteria</taxon>
        <taxon>Pseudomonadati</taxon>
        <taxon>Pseudomonadota</taxon>
        <taxon>Gammaproteobacteria</taxon>
        <taxon>Enterobacterales</taxon>
        <taxon>Yersiniaceae</taxon>
        <taxon>Serratia</taxon>
    </lineage>
</organism>
<dbReference type="RefSeq" id="WP_060417735.1">
    <property type="nucleotide sequence ID" value="NZ_CAMKNU010000005.1"/>
</dbReference>
<protein>
    <submittedName>
        <fullName evidence="1">Uncharacterized protein</fullName>
    </submittedName>
</protein>
<dbReference type="EMBL" id="JAVIPQ010000383">
    <property type="protein sequence ID" value="MDQ9557975.1"/>
    <property type="molecule type" value="Genomic_DNA"/>
</dbReference>
<sequence>MKNVLRKTSAKDFNRRFPVGSRFRYYPVVGVPDCEEVVTRSVAWHLQNGKTVVRVEGKIGGVSVYRLEPLEAFHEVPQGQRG</sequence>
<proteinExistence type="predicted"/>
<evidence type="ECO:0000313" key="1">
    <source>
        <dbReference type="EMBL" id="MDQ9557975.1"/>
    </source>
</evidence>
<gene>
    <name evidence="1" type="ORF">RF091_21010</name>
</gene>
<dbReference type="Proteomes" id="UP001234811">
    <property type="component" value="Unassembled WGS sequence"/>
</dbReference>
<name>A0A2V4FR15_SERMA</name>
<comment type="caution">
    <text evidence="1">The sequence shown here is derived from an EMBL/GenBank/DDBJ whole genome shotgun (WGS) entry which is preliminary data.</text>
</comment>
<reference evidence="1 2" key="1">
    <citation type="submission" date="2023-07" db="EMBL/GenBank/DDBJ databases">
        <title>Pathogens genome sequencing project 196.</title>
        <authorList>
            <person name="Cao X."/>
        </authorList>
    </citation>
    <scope>NUCLEOTIDE SEQUENCE [LARGE SCALE GENOMIC DNA]</scope>
    <source>
        <strain evidence="1 2">SM41</strain>
    </source>
</reference>
<accession>A0A2V4FR15</accession>
<dbReference type="AlphaFoldDB" id="A0A2V4FR15"/>
<evidence type="ECO:0000313" key="2">
    <source>
        <dbReference type="Proteomes" id="UP001234811"/>
    </source>
</evidence>